<dbReference type="AlphaFoldDB" id="A0A814BZG0"/>
<proteinExistence type="predicted"/>
<evidence type="ECO:0000313" key="1">
    <source>
        <dbReference type="EMBL" id="CAF0933201.1"/>
    </source>
</evidence>
<dbReference type="Proteomes" id="UP000663879">
    <property type="component" value="Unassembled WGS sequence"/>
</dbReference>
<sequence>MNYKINRVGVRDFNIESPNGVYLVTVDNENFAKYGCNFTTNFMLPCRHTLFVCEFNVMLKPWLHNRFLKAPFSKDYNSLTQSQKITNSQNPIWQWTKDCIKPSTPEKKFRKLKSLVEDITNVICMSGEQEFSEQELLFKNFLHSIQNNQH</sequence>
<reference evidence="1" key="1">
    <citation type="submission" date="2021-02" db="EMBL/GenBank/DDBJ databases">
        <authorList>
            <person name="Nowell W R."/>
        </authorList>
    </citation>
    <scope>NUCLEOTIDE SEQUENCE</scope>
    <source>
        <strain evidence="1">Ploen Becks lab</strain>
    </source>
</reference>
<gene>
    <name evidence="1" type="ORF">OXX778_LOCUS13022</name>
</gene>
<name>A0A814BZG0_9BILA</name>
<organism evidence="1 2">
    <name type="scientific">Brachionus calyciflorus</name>
    <dbReference type="NCBI Taxonomy" id="104777"/>
    <lineage>
        <taxon>Eukaryota</taxon>
        <taxon>Metazoa</taxon>
        <taxon>Spiralia</taxon>
        <taxon>Gnathifera</taxon>
        <taxon>Rotifera</taxon>
        <taxon>Eurotatoria</taxon>
        <taxon>Monogononta</taxon>
        <taxon>Pseudotrocha</taxon>
        <taxon>Ploima</taxon>
        <taxon>Brachionidae</taxon>
        <taxon>Brachionus</taxon>
    </lineage>
</organism>
<dbReference type="EMBL" id="CAJNOC010002439">
    <property type="protein sequence ID" value="CAF0933201.1"/>
    <property type="molecule type" value="Genomic_DNA"/>
</dbReference>
<keyword evidence="2" id="KW-1185">Reference proteome</keyword>
<dbReference type="OrthoDB" id="124789at2759"/>
<comment type="caution">
    <text evidence="1">The sequence shown here is derived from an EMBL/GenBank/DDBJ whole genome shotgun (WGS) entry which is preliminary data.</text>
</comment>
<evidence type="ECO:0000313" key="2">
    <source>
        <dbReference type="Proteomes" id="UP000663879"/>
    </source>
</evidence>
<protein>
    <submittedName>
        <fullName evidence="1">Uncharacterized protein</fullName>
    </submittedName>
</protein>
<accession>A0A814BZG0</accession>